<dbReference type="SUPFAM" id="SSF46785">
    <property type="entry name" value="Winged helix' DNA-binding domain"/>
    <property type="match status" value="1"/>
</dbReference>
<dbReference type="PROSITE" id="PS50995">
    <property type="entry name" value="HTH_MARR_2"/>
    <property type="match status" value="1"/>
</dbReference>
<dbReference type="Pfam" id="PF01047">
    <property type="entry name" value="MarR"/>
    <property type="match status" value="1"/>
</dbReference>
<comment type="caution">
    <text evidence="5">The sequence shown here is derived from an EMBL/GenBank/DDBJ whole genome shotgun (WGS) entry which is preliminary data.</text>
</comment>
<dbReference type="SMART" id="SM00347">
    <property type="entry name" value="HTH_MARR"/>
    <property type="match status" value="1"/>
</dbReference>
<dbReference type="PANTHER" id="PTHR42756">
    <property type="entry name" value="TRANSCRIPTIONAL REGULATOR, MARR"/>
    <property type="match status" value="1"/>
</dbReference>
<evidence type="ECO:0000256" key="3">
    <source>
        <dbReference type="ARBA" id="ARBA00023163"/>
    </source>
</evidence>
<dbReference type="EMBL" id="JBHSSL010000118">
    <property type="protein sequence ID" value="MFC6171828.1"/>
    <property type="molecule type" value="Genomic_DNA"/>
</dbReference>
<dbReference type="Gene3D" id="1.10.10.10">
    <property type="entry name" value="Winged helix-like DNA-binding domain superfamily/Winged helix DNA-binding domain"/>
    <property type="match status" value="1"/>
</dbReference>
<proteinExistence type="predicted"/>
<keyword evidence="6" id="KW-1185">Reference proteome</keyword>
<evidence type="ECO:0000313" key="5">
    <source>
        <dbReference type="EMBL" id="MFC6171828.1"/>
    </source>
</evidence>
<organism evidence="5 6">
    <name type="scientific">Loigolactobacillus jiayinensis</name>
    <dbReference type="NCBI Taxonomy" id="2486016"/>
    <lineage>
        <taxon>Bacteria</taxon>
        <taxon>Bacillati</taxon>
        <taxon>Bacillota</taxon>
        <taxon>Bacilli</taxon>
        <taxon>Lactobacillales</taxon>
        <taxon>Lactobacillaceae</taxon>
        <taxon>Loigolactobacillus</taxon>
    </lineage>
</organism>
<dbReference type="InterPro" id="IPR036390">
    <property type="entry name" value="WH_DNA-bd_sf"/>
</dbReference>
<keyword evidence="1" id="KW-0805">Transcription regulation</keyword>
<sequence length="141" mass="16097">MKTNDPNNVSDRLHKAVALETDLVNRQLRHIGLNNQQARLLKFVSEHPGVIQKEVATFLNRQNATITNMLKAMVKQGYLTRKIPVDNERQKKLYLEPKGEELITSINLIFAELEQQITAAIPPAERADFIKNLDRIKQALS</sequence>
<dbReference type="Proteomes" id="UP001596289">
    <property type="component" value="Unassembled WGS sequence"/>
</dbReference>
<evidence type="ECO:0000256" key="1">
    <source>
        <dbReference type="ARBA" id="ARBA00023015"/>
    </source>
</evidence>
<dbReference type="InterPro" id="IPR000835">
    <property type="entry name" value="HTH_MarR-typ"/>
</dbReference>
<evidence type="ECO:0000259" key="4">
    <source>
        <dbReference type="PROSITE" id="PS50995"/>
    </source>
</evidence>
<keyword evidence="3" id="KW-0804">Transcription</keyword>
<evidence type="ECO:0000256" key="2">
    <source>
        <dbReference type="ARBA" id="ARBA00023125"/>
    </source>
</evidence>
<evidence type="ECO:0000313" key="6">
    <source>
        <dbReference type="Proteomes" id="UP001596289"/>
    </source>
</evidence>
<protein>
    <submittedName>
        <fullName evidence="5">MarR family winged helix-turn-helix transcriptional regulator</fullName>
    </submittedName>
</protein>
<feature type="domain" description="HTH marR-type" evidence="4">
    <location>
        <begin position="1"/>
        <end position="138"/>
    </location>
</feature>
<name>A0ABW1RJ73_9LACO</name>
<dbReference type="PANTHER" id="PTHR42756:SF1">
    <property type="entry name" value="TRANSCRIPTIONAL REPRESSOR OF EMRAB OPERON"/>
    <property type="match status" value="1"/>
</dbReference>
<dbReference type="RefSeq" id="WP_125551733.1">
    <property type="nucleotide sequence ID" value="NZ_JBHSSL010000118.1"/>
</dbReference>
<dbReference type="InterPro" id="IPR036388">
    <property type="entry name" value="WH-like_DNA-bd_sf"/>
</dbReference>
<keyword evidence="2" id="KW-0238">DNA-binding</keyword>
<accession>A0ABW1RJ73</accession>
<reference evidence="6" key="1">
    <citation type="journal article" date="2019" name="Int. J. Syst. Evol. Microbiol.">
        <title>The Global Catalogue of Microorganisms (GCM) 10K type strain sequencing project: providing services to taxonomists for standard genome sequencing and annotation.</title>
        <authorList>
            <consortium name="The Broad Institute Genomics Platform"/>
            <consortium name="The Broad Institute Genome Sequencing Center for Infectious Disease"/>
            <person name="Wu L."/>
            <person name="Ma J."/>
        </authorList>
    </citation>
    <scope>NUCLEOTIDE SEQUENCE [LARGE SCALE GENOMIC DNA]</scope>
    <source>
        <strain evidence="6">CCM 8904</strain>
    </source>
</reference>
<gene>
    <name evidence="5" type="ORF">ACFQGP_14800</name>
</gene>